<gene>
    <name evidence="3" type="ORF">DWW25_10020</name>
</gene>
<accession>A0A412VYU2</accession>
<dbReference type="RefSeq" id="WP_117809652.1">
    <property type="nucleotide sequence ID" value="NZ_JAQCUV010000030.1"/>
</dbReference>
<feature type="domain" description="Zinc beta-ribbon finger putative" evidence="2">
    <location>
        <begin position="4"/>
        <end position="67"/>
    </location>
</feature>
<dbReference type="Pfam" id="PF21957">
    <property type="entry name" value="Zn_ribbon_16"/>
    <property type="match status" value="1"/>
</dbReference>
<evidence type="ECO:0000313" key="4">
    <source>
        <dbReference type="Proteomes" id="UP000283369"/>
    </source>
</evidence>
<name>A0A412VYU2_9BACE</name>
<dbReference type="InterPro" id="IPR045951">
    <property type="entry name" value="DUF6371"/>
</dbReference>
<feature type="domain" description="DUF6371" evidence="1">
    <location>
        <begin position="115"/>
        <end position="264"/>
    </location>
</feature>
<dbReference type="Proteomes" id="UP000283369">
    <property type="component" value="Unassembled WGS sequence"/>
</dbReference>
<comment type="caution">
    <text evidence="3">The sequence shown here is derived from an EMBL/GenBank/DDBJ whole genome shotgun (WGS) entry which is preliminary data.</text>
</comment>
<evidence type="ECO:0008006" key="5">
    <source>
        <dbReference type="Google" id="ProtNLM"/>
    </source>
</evidence>
<organism evidence="3 4">
    <name type="scientific">Bacteroides xylanisolvens</name>
    <dbReference type="NCBI Taxonomy" id="371601"/>
    <lineage>
        <taxon>Bacteria</taxon>
        <taxon>Pseudomonadati</taxon>
        <taxon>Bacteroidota</taxon>
        <taxon>Bacteroidia</taxon>
        <taxon>Bacteroidales</taxon>
        <taxon>Bacteroidaceae</taxon>
        <taxon>Bacteroides</taxon>
    </lineage>
</organism>
<dbReference type="NCBIfam" id="NF040506">
    <property type="entry name" value="PG0870_Nterm"/>
    <property type="match status" value="1"/>
</dbReference>
<proteinExistence type="predicted"/>
<dbReference type="InterPro" id="IPR047731">
    <property type="entry name" value="Zinc_ribbon_put"/>
</dbReference>
<dbReference type="AlphaFoldDB" id="A0A412VYU2"/>
<dbReference type="EMBL" id="QRYV01000020">
    <property type="protein sequence ID" value="RGV14997.1"/>
    <property type="molecule type" value="Genomic_DNA"/>
</dbReference>
<protein>
    <recommendedName>
        <fullName evidence="5">Toprim domain-containing protein</fullName>
    </recommendedName>
</protein>
<evidence type="ECO:0000259" key="2">
    <source>
        <dbReference type="Pfam" id="PF21957"/>
    </source>
</evidence>
<sequence>MSEYRFHLQKYRPGSKTTCPNCGKSWCFVRYIDEQGSISFPGNVGKCDHENSCGYHYTPKEYFKDNPDVLEMDEGNCKSLLSAPYKTADKTPSCIVPSYIPSSYVLRSLSHYSINPLYRYFCYVFGENETSRLFEMYRIGTSSKWGGAAVFWQIDINGQVRTGKVMCYNAETGHRVKEPQAFVSWAHSELKLQDFHLKQCLFGEHLLVNSSSPVMLVESEKTAVVMSHFIPDYIWLATGGKNGCFNSEAMQVLKGREVTLIPDLGATEQWKEKSALLSGICKRVVVSNVLECTSDEEQRSQGLDIADFFLYSPSKRQILHQMIQRNPALQLLIDELDLELNSKGTCSVDL</sequence>
<dbReference type="Pfam" id="PF19898">
    <property type="entry name" value="DUF6371"/>
    <property type="match status" value="1"/>
</dbReference>
<evidence type="ECO:0000259" key="1">
    <source>
        <dbReference type="Pfam" id="PF19898"/>
    </source>
</evidence>
<reference evidence="3 4" key="1">
    <citation type="submission" date="2018-08" db="EMBL/GenBank/DDBJ databases">
        <title>A genome reference for cultivated species of the human gut microbiota.</title>
        <authorList>
            <person name="Zou Y."/>
            <person name="Xue W."/>
            <person name="Luo G."/>
        </authorList>
    </citation>
    <scope>NUCLEOTIDE SEQUENCE [LARGE SCALE GENOMIC DNA]</scope>
    <source>
        <strain evidence="3 4">AF14-7</strain>
    </source>
</reference>
<evidence type="ECO:0000313" key="3">
    <source>
        <dbReference type="EMBL" id="RGV14997.1"/>
    </source>
</evidence>